<evidence type="ECO:0000259" key="4">
    <source>
        <dbReference type="Pfam" id="PF25053"/>
    </source>
</evidence>
<dbReference type="PANTHER" id="PTHR10039:SF5">
    <property type="entry name" value="NACHT DOMAIN-CONTAINING PROTEIN"/>
    <property type="match status" value="1"/>
</dbReference>
<name>A0AAV9GA77_9PEZI</name>
<evidence type="ECO:0000256" key="1">
    <source>
        <dbReference type="ARBA" id="ARBA00022737"/>
    </source>
</evidence>
<dbReference type="InterPro" id="IPR056884">
    <property type="entry name" value="NPHP3-like_N"/>
</dbReference>
<dbReference type="Gene3D" id="3.40.50.300">
    <property type="entry name" value="P-loop containing nucleotide triphosphate hydrolases"/>
    <property type="match status" value="1"/>
</dbReference>
<keyword evidence="6" id="KW-1185">Reference proteome</keyword>
<accession>A0AAV9GA77</accession>
<dbReference type="InterPro" id="IPR027417">
    <property type="entry name" value="P-loop_NTPase"/>
</dbReference>
<dbReference type="SUPFAM" id="SSF52540">
    <property type="entry name" value="P-loop containing nucleoside triphosphate hydrolases"/>
    <property type="match status" value="1"/>
</dbReference>
<evidence type="ECO:0000259" key="3">
    <source>
        <dbReference type="Pfam" id="PF24883"/>
    </source>
</evidence>
<comment type="caution">
    <text evidence="5">The sequence shown here is derived from an EMBL/GenBank/DDBJ whole genome shotgun (WGS) entry which is preliminary data.</text>
</comment>
<proteinExistence type="predicted"/>
<feature type="transmembrane region" description="Helical" evidence="2">
    <location>
        <begin position="525"/>
        <end position="553"/>
    </location>
</feature>
<feature type="domain" description="Nephrocystin 3-like N-terminal" evidence="3">
    <location>
        <begin position="309"/>
        <end position="483"/>
    </location>
</feature>
<dbReference type="AlphaFoldDB" id="A0AAV9GA77"/>
<feature type="domain" description="DUF7791" evidence="4">
    <location>
        <begin position="615"/>
        <end position="695"/>
    </location>
</feature>
<keyword evidence="1" id="KW-0677">Repeat</keyword>
<feature type="non-terminal residue" evidence="5">
    <location>
        <position position="720"/>
    </location>
</feature>
<organism evidence="5 6">
    <name type="scientific">Podospora aff. communis PSN243</name>
    <dbReference type="NCBI Taxonomy" id="3040156"/>
    <lineage>
        <taxon>Eukaryota</taxon>
        <taxon>Fungi</taxon>
        <taxon>Dikarya</taxon>
        <taxon>Ascomycota</taxon>
        <taxon>Pezizomycotina</taxon>
        <taxon>Sordariomycetes</taxon>
        <taxon>Sordariomycetidae</taxon>
        <taxon>Sordariales</taxon>
        <taxon>Podosporaceae</taxon>
        <taxon>Podospora</taxon>
    </lineage>
</organism>
<keyword evidence="2" id="KW-1133">Transmembrane helix</keyword>
<sequence>MDPLTAISLATNIISFIDFSWNLLTGSKELHESGRQTTKENARISHIVDDLAEFALDLAQDDPHGNQPKSRHERALSLLASECHSLSKELAAILEKLRMTSGKNSRWRSLKTTWESMRRSDEIASIESRLNRYRDQLNIRLLGLMSDRQSSFKLQLDAIQEEARSLWSSSAAELKGIREDVTSLLRVATVKDDDFSSDEEELDEERTCRFFESLGNISAELRKLEQAISVVPRETRVLQNLYFEYIFTRHDSIDDPCHGTFKWITMPDSEFREYLSNLDQEIDRAPDSPVIHYEIRPQARLMDEARRLLRQWLTYGEGIFHVSGKAGSGKSTLMKSISSDAETTHCLREWAGDKTLVVASFFFWRSDRRGLQLSLDGLYRSILFEVLRKCPRLIPEIFPHQWKLMALNPGNKSFETDFFRPQSIKHAFESLVGKQTLSRSHAFCFFIDGLDEHEAHAFDQLKFARQLREWSAESGIKMCVSSRPEIDTFHETQRIHLHDLTLRDVYKFSRNMFEKDEKFSLVENMYLGLVKVIVSNAEGVFIWACLVTQYLLVEVSRHASSERLWQTLNSAPPELDALYEQMLSKLSREDRRRADYMLLLVLTNPFPFLMNVIAFSWIMDAEKLDLPNLNTDCVYSIEIILRQKRVKGQLQSLTKGLLHMISNEQDGELYGPAFSKRVSFFHRTARDFLEVPERKVKLIGQFPRFDPLQVHSLLWVSESS</sequence>
<keyword evidence="2" id="KW-0812">Transmembrane</keyword>
<evidence type="ECO:0000313" key="5">
    <source>
        <dbReference type="EMBL" id="KAK4444466.1"/>
    </source>
</evidence>
<protein>
    <recommendedName>
        <fullName evidence="7">NACHT domain-containing protein</fullName>
    </recommendedName>
</protein>
<evidence type="ECO:0000256" key="2">
    <source>
        <dbReference type="SAM" id="Phobius"/>
    </source>
</evidence>
<feature type="transmembrane region" description="Helical" evidence="2">
    <location>
        <begin position="596"/>
        <end position="619"/>
    </location>
</feature>
<evidence type="ECO:0000313" key="6">
    <source>
        <dbReference type="Proteomes" id="UP001321760"/>
    </source>
</evidence>
<evidence type="ECO:0008006" key="7">
    <source>
        <dbReference type="Google" id="ProtNLM"/>
    </source>
</evidence>
<dbReference type="Proteomes" id="UP001321760">
    <property type="component" value="Unassembled WGS sequence"/>
</dbReference>
<dbReference type="Pfam" id="PF24883">
    <property type="entry name" value="NPHP3_N"/>
    <property type="match status" value="1"/>
</dbReference>
<reference evidence="5" key="1">
    <citation type="journal article" date="2023" name="Mol. Phylogenet. Evol.">
        <title>Genome-scale phylogeny and comparative genomics of the fungal order Sordariales.</title>
        <authorList>
            <person name="Hensen N."/>
            <person name="Bonometti L."/>
            <person name="Westerberg I."/>
            <person name="Brannstrom I.O."/>
            <person name="Guillou S."/>
            <person name="Cros-Aarteil S."/>
            <person name="Calhoun S."/>
            <person name="Haridas S."/>
            <person name="Kuo A."/>
            <person name="Mondo S."/>
            <person name="Pangilinan J."/>
            <person name="Riley R."/>
            <person name="LaButti K."/>
            <person name="Andreopoulos B."/>
            <person name="Lipzen A."/>
            <person name="Chen C."/>
            <person name="Yan M."/>
            <person name="Daum C."/>
            <person name="Ng V."/>
            <person name="Clum A."/>
            <person name="Steindorff A."/>
            <person name="Ohm R.A."/>
            <person name="Martin F."/>
            <person name="Silar P."/>
            <person name="Natvig D.O."/>
            <person name="Lalanne C."/>
            <person name="Gautier V."/>
            <person name="Ament-Velasquez S.L."/>
            <person name="Kruys A."/>
            <person name="Hutchinson M.I."/>
            <person name="Powell A.J."/>
            <person name="Barry K."/>
            <person name="Miller A.N."/>
            <person name="Grigoriev I.V."/>
            <person name="Debuchy R."/>
            <person name="Gladieux P."/>
            <person name="Hiltunen Thoren M."/>
            <person name="Johannesson H."/>
        </authorList>
    </citation>
    <scope>NUCLEOTIDE SEQUENCE</scope>
    <source>
        <strain evidence="5">PSN243</strain>
    </source>
</reference>
<dbReference type="InterPro" id="IPR056693">
    <property type="entry name" value="DUF7791"/>
</dbReference>
<keyword evidence="2" id="KW-0472">Membrane</keyword>
<dbReference type="EMBL" id="MU865977">
    <property type="protein sequence ID" value="KAK4444466.1"/>
    <property type="molecule type" value="Genomic_DNA"/>
</dbReference>
<gene>
    <name evidence="5" type="ORF">QBC34DRAFT_282585</name>
</gene>
<dbReference type="PANTHER" id="PTHR10039">
    <property type="entry name" value="AMELOGENIN"/>
    <property type="match status" value="1"/>
</dbReference>
<reference evidence="5" key="2">
    <citation type="submission" date="2023-05" db="EMBL/GenBank/DDBJ databases">
        <authorList>
            <consortium name="Lawrence Berkeley National Laboratory"/>
            <person name="Steindorff A."/>
            <person name="Hensen N."/>
            <person name="Bonometti L."/>
            <person name="Westerberg I."/>
            <person name="Brannstrom I.O."/>
            <person name="Guillou S."/>
            <person name="Cros-Aarteil S."/>
            <person name="Calhoun S."/>
            <person name="Haridas S."/>
            <person name="Kuo A."/>
            <person name="Mondo S."/>
            <person name="Pangilinan J."/>
            <person name="Riley R."/>
            <person name="Labutti K."/>
            <person name="Andreopoulos B."/>
            <person name="Lipzen A."/>
            <person name="Chen C."/>
            <person name="Yanf M."/>
            <person name="Daum C."/>
            <person name="Ng V."/>
            <person name="Clum A."/>
            <person name="Ohm R."/>
            <person name="Martin F."/>
            <person name="Silar P."/>
            <person name="Natvig D."/>
            <person name="Lalanne C."/>
            <person name="Gautier V."/>
            <person name="Ament-Velasquez S.L."/>
            <person name="Kruys A."/>
            <person name="Hutchinson M.I."/>
            <person name="Powell A.J."/>
            <person name="Barry K."/>
            <person name="Miller A.N."/>
            <person name="Grigoriev I.V."/>
            <person name="Debuchy R."/>
            <person name="Gladieux P."/>
            <person name="Thoren M.H."/>
            <person name="Johannesson H."/>
        </authorList>
    </citation>
    <scope>NUCLEOTIDE SEQUENCE</scope>
    <source>
        <strain evidence="5">PSN243</strain>
    </source>
</reference>
<dbReference type="Pfam" id="PF25053">
    <property type="entry name" value="DUF7791"/>
    <property type="match status" value="1"/>
</dbReference>